<keyword evidence="2" id="KW-1185">Reference proteome</keyword>
<dbReference type="Proteomes" id="UP001157502">
    <property type="component" value="Chromosome 2"/>
</dbReference>
<evidence type="ECO:0000313" key="1">
    <source>
        <dbReference type="EMBL" id="KAJ8015410.1"/>
    </source>
</evidence>
<organism evidence="1 2">
    <name type="scientific">Dallia pectoralis</name>
    <name type="common">Alaska blackfish</name>
    <dbReference type="NCBI Taxonomy" id="75939"/>
    <lineage>
        <taxon>Eukaryota</taxon>
        <taxon>Metazoa</taxon>
        <taxon>Chordata</taxon>
        <taxon>Craniata</taxon>
        <taxon>Vertebrata</taxon>
        <taxon>Euteleostomi</taxon>
        <taxon>Actinopterygii</taxon>
        <taxon>Neopterygii</taxon>
        <taxon>Teleostei</taxon>
        <taxon>Protacanthopterygii</taxon>
        <taxon>Esociformes</taxon>
        <taxon>Umbridae</taxon>
        <taxon>Dallia</taxon>
    </lineage>
</organism>
<comment type="caution">
    <text evidence="1">The sequence shown here is derived from an EMBL/GenBank/DDBJ whole genome shotgun (WGS) entry which is preliminary data.</text>
</comment>
<accession>A0ACC2HI95</accession>
<sequence length="75" mass="8395">MDGWRSFSEGAAAWGLFWLACISQRSSFTPCLQKLNSVMFLSHLPWSRPPVAPASPPVSRLTPRGRWGVEWGTSF</sequence>
<protein>
    <submittedName>
        <fullName evidence="1">Uncharacterized protein</fullName>
    </submittedName>
</protein>
<name>A0ACC2HI95_DALPE</name>
<evidence type="ECO:0000313" key="2">
    <source>
        <dbReference type="Proteomes" id="UP001157502"/>
    </source>
</evidence>
<reference evidence="1" key="1">
    <citation type="submission" date="2021-05" db="EMBL/GenBank/DDBJ databases">
        <authorList>
            <person name="Pan Q."/>
            <person name="Jouanno E."/>
            <person name="Zahm M."/>
            <person name="Klopp C."/>
            <person name="Cabau C."/>
            <person name="Louis A."/>
            <person name="Berthelot C."/>
            <person name="Parey E."/>
            <person name="Roest Crollius H."/>
            <person name="Montfort J."/>
            <person name="Robinson-Rechavi M."/>
            <person name="Bouchez O."/>
            <person name="Lampietro C."/>
            <person name="Lopez Roques C."/>
            <person name="Donnadieu C."/>
            <person name="Postlethwait J."/>
            <person name="Bobe J."/>
            <person name="Dillon D."/>
            <person name="Chandos A."/>
            <person name="von Hippel F."/>
            <person name="Guiguen Y."/>
        </authorList>
    </citation>
    <scope>NUCLEOTIDE SEQUENCE</scope>
    <source>
        <strain evidence="1">YG-Jan2019</strain>
    </source>
</reference>
<proteinExistence type="predicted"/>
<gene>
    <name evidence="1" type="ORF">DPEC_G00025830</name>
</gene>
<dbReference type="EMBL" id="CM055729">
    <property type="protein sequence ID" value="KAJ8015410.1"/>
    <property type="molecule type" value="Genomic_DNA"/>
</dbReference>